<dbReference type="AlphaFoldDB" id="S0EX64"/>
<organism evidence="2 3">
    <name type="scientific">Chthonomonas calidirosea (strain DSM 23976 / ICMP 18418 / T49)</name>
    <dbReference type="NCBI Taxonomy" id="1303518"/>
    <lineage>
        <taxon>Bacteria</taxon>
        <taxon>Bacillati</taxon>
        <taxon>Armatimonadota</taxon>
        <taxon>Chthonomonadia</taxon>
        <taxon>Chthonomonadales</taxon>
        <taxon>Chthonomonadaceae</taxon>
        <taxon>Chthonomonas</taxon>
    </lineage>
</organism>
<name>S0EX64_CHTCT</name>
<keyword evidence="1" id="KW-1133">Transmembrane helix</keyword>
<evidence type="ECO:0000313" key="3">
    <source>
        <dbReference type="Proteomes" id="UP000014227"/>
    </source>
</evidence>
<dbReference type="EMBL" id="HF951689">
    <property type="protein sequence ID" value="CCW36511.1"/>
    <property type="molecule type" value="Genomic_DNA"/>
</dbReference>
<dbReference type="Proteomes" id="UP000014227">
    <property type="component" value="Chromosome I"/>
</dbReference>
<gene>
    <name evidence="2" type="ORF">CCALI_02722</name>
</gene>
<reference evidence="3" key="1">
    <citation type="submission" date="2013-03" db="EMBL/GenBank/DDBJ databases">
        <title>Genome sequence of Chthonomonas calidirosea, the first sequenced genome from the Armatimonadetes phylum (formally candidate division OP10).</title>
        <authorList>
            <person name="Lee K.C.Y."/>
            <person name="Morgan X.C."/>
            <person name="Dunfield P.F."/>
            <person name="Tamas I."/>
            <person name="Houghton K.M."/>
            <person name="Vyssotski M."/>
            <person name="Ryan J.L.J."/>
            <person name="Lagutin K."/>
            <person name="McDonald I.R."/>
            <person name="Stott M.B."/>
        </authorList>
    </citation>
    <scope>NUCLEOTIDE SEQUENCE [LARGE SCALE GENOMIC DNA]</scope>
    <source>
        <strain evidence="3">DSM 23976 / ICMP 18418 / T49</strain>
    </source>
</reference>
<dbReference type="KEGG" id="ccz:CCALI_02722"/>
<dbReference type="InParanoid" id="S0EX64"/>
<sequence length="393" mass="42713">MKLSSYRACAKARQQMQMLLDASSFESLPQSLERHLEQCAACREMWRLFLFYENLLRAGRAQIPDGGDLLPAFHRRLAALPPSRRTSYSGKWESFPETLRRRWQLIAGLGAATMATMAVLWMVAARTLFLSIDRSSPAVLPPKTAGLHSSRAVKGSQSHTVTLQRPSLAQRTPEFVRPHLDNQKTVSSSLARKAPQIALRTALPGAEVPSSRKLEEVLVASMLAMREKEASPQRVVQFSGNPHIALDALMRSKPMIPVPMGSFGDQSLLDGSLNVPENLRHASATLMAGAFAAPDSVLAQKLKENAVVPQNRASMSERKGALPTKMAGFAGAGFSLDLHSGLEGNVPIRLHVVDPRRGFTGTLQVIPNSSSNSSAPTITFQEALIPKTEGGQP</sequence>
<dbReference type="RefSeq" id="WP_016484019.1">
    <property type="nucleotide sequence ID" value="NC_021487.1"/>
</dbReference>
<dbReference type="HOGENOM" id="CLU_701506_0_0_0"/>
<evidence type="ECO:0008006" key="4">
    <source>
        <dbReference type="Google" id="ProtNLM"/>
    </source>
</evidence>
<keyword evidence="1" id="KW-0472">Membrane</keyword>
<evidence type="ECO:0000313" key="2">
    <source>
        <dbReference type="EMBL" id="CCW36511.1"/>
    </source>
</evidence>
<dbReference type="PATRIC" id="fig|1303518.3.peg.2826"/>
<proteinExistence type="predicted"/>
<protein>
    <recommendedName>
        <fullName evidence="4">Zinc-finger</fullName>
    </recommendedName>
</protein>
<evidence type="ECO:0000256" key="1">
    <source>
        <dbReference type="SAM" id="Phobius"/>
    </source>
</evidence>
<keyword evidence="1" id="KW-0812">Transmembrane</keyword>
<feature type="transmembrane region" description="Helical" evidence="1">
    <location>
        <begin position="105"/>
        <end position="124"/>
    </location>
</feature>
<keyword evidence="3" id="KW-1185">Reference proteome</keyword>
<accession>S0EX64</accession>
<dbReference type="STRING" id="454171.CP488_01366"/>